<dbReference type="GO" id="GO:0009097">
    <property type="term" value="P:isoleucine biosynthetic process"/>
    <property type="evidence" value="ECO:0007669"/>
    <property type="project" value="TreeGrafter"/>
</dbReference>
<protein>
    <recommendedName>
        <fullName evidence="5">Threonine synthase</fullName>
        <ecNumber evidence="5">4.2.3.1</ecNumber>
    </recommendedName>
</protein>
<name>A0A2R6AV80_9ARCH</name>
<dbReference type="GO" id="GO:0006565">
    <property type="term" value="P:L-serine catabolic process"/>
    <property type="evidence" value="ECO:0007669"/>
    <property type="project" value="TreeGrafter"/>
</dbReference>
<dbReference type="PANTHER" id="PTHR48078:SF6">
    <property type="entry name" value="L-THREONINE DEHYDRATASE CATABOLIC TDCB"/>
    <property type="match status" value="1"/>
</dbReference>
<dbReference type="InterPro" id="IPR004450">
    <property type="entry name" value="Thr_synthase-like"/>
</dbReference>
<evidence type="ECO:0000313" key="9">
    <source>
        <dbReference type="Proteomes" id="UP000240490"/>
    </source>
</evidence>
<dbReference type="Pfam" id="PF00291">
    <property type="entry name" value="PALP"/>
    <property type="match status" value="1"/>
</dbReference>
<dbReference type="NCBIfam" id="NF006050">
    <property type="entry name" value="PRK08197.1"/>
    <property type="match status" value="1"/>
</dbReference>
<dbReference type="InterPro" id="IPR001926">
    <property type="entry name" value="TrpB-like_PALP"/>
</dbReference>
<dbReference type="EMBL" id="NEXJ01000090">
    <property type="protein sequence ID" value="PSN90248.1"/>
    <property type="molecule type" value="Genomic_DNA"/>
</dbReference>
<dbReference type="InterPro" id="IPR036052">
    <property type="entry name" value="TrpB-like_PALP_sf"/>
</dbReference>
<dbReference type="GO" id="GO:0003941">
    <property type="term" value="F:L-serine ammonia-lyase activity"/>
    <property type="evidence" value="ECO:0007669"/>
    <property type="project" value="TreeGrafter"/>
</dbReference>
<evidence type="ECO:0000256" key="2">
    <source>
        <dbReference type="ARBA" id="ARBA00005517"/>
    </source>
</evidence>
<dbReference type="Proteomes" id="UP000240490">
    <property type="component" value="Unassembled WGS sequence"/>
</dbReference>
<dbReference type="AlphaFoldDB" id="A0A2R6AV80"/>
<dbReference type="EC" id="4.2.3.1" evidence="5"/>
<keyword evidence="3 6" id="KW-0663">Pyridoxal phosphate</keyword>
<evidence type="ECO:0000313" key="8">
    <source>
        <dbReference type="EMBL" id="PSN90248.1"/>
    </source>
</evidence>
<evidence type="ECO:0000256" key="4">
    <source>
        <dbReference type="ARBA" id="ARBA00023239"/>
    </source>
</evidence>
<dbReference type="GO" id="GO:0006567">
    <property type="term" value="P:L-threonine catabolic process"/>
    <property type="evidence" value="ECO:0007669"/>
    <property type="project" value="TreeGrafter"/>
</dbReference>
<comment type="cofactor">
    <cofactor evidence="1 6">
        <name>pyridoxal 5'-phosphate</name>
        <dbReference type="ChEBI" id="CHEBI:597326"/>
    </cofactor>
</comment>
<organism evidence="8 9">
    <name type="scientific">Candidatus Marsarchaeota G2 archaeon ECH_B_SAG-M15</name>
    <dbReference type="NCBI Taxonomy" id="1978162"/>
    <lineage>
        <taxon>Archaea</taxon>
        <taxon>Candidatus Marsarchaeota</taxon>
        <taxon>Candidatus Marsarchaeota group 2</taxon>
    </lineage>
</organism>
<dbReference type="GO" id="GO:0004795">
    <property type="term" value="F:threonine synthase activity"/>
    <property type="evidence" value="ECO:0007669"/>
    <property type="project" value="UniProtKB-UniRule"/>
</dbReference>
<dbReference type="GO" id="GO:0004794">
    <property type="term" value="F:threonine deaminase activity"/>
    <property type="evidence" value="ECO:0007669"/>
    <property type="project" value="TreeGrafter"/>
</dbReference>
<evidence type="ECO:0000256" key="1">
    <source>
        <dbReference type="ARBA" id="ARBA00001933"/>
    </source>
</evidence>
<keyword evidence="4" id="KW-0456">Lyase</keyword>
<dbReference type="PANTHER" id="PTHR48078">
    <property type="entry name" value="THREONINE DEHYDRATASE, MITOCHONDRIAL-RELATED"/>
    <property type="match status" value="1"/>
</dbReference>
<evidence type="ECO:0000256" key="5">
    <source>
        <dbReference type="NCBIfam" id="TIGR00260"/>
    </source>
</evidence>
<dbReference type="InterPro" id="IPR050147">
    <property type="entry name" value="Ser/Thr_Dehydratase"/>
</dbReference>
<dbReference type="Gene3D" id="3.40.50.1100">
    <property type="match status" value="2"/>
</dbReference>
<gene>
    <name evidence="8" type="ORF">B9Q08_05075</name>
</gene>
<sequence length="409" mass="44332">MQPVELHSFITYLVCSRCGERYEHTRVQSVCTKCGGTLFARYDLEGVKASVSRDSLKGRPPTMWRYREVLPVLHDEHIVSLGEGYTPLYPLRRLGERLGVSLLVKDDGAMPTGSFKARGQTTAISKARELGVRRVALASAGNAGGAMAAYAAKAGLEAYVFMPRDAPSVAKLECHVMGAHVYLVDGLINHAAAIVQRLRERYGWFDLSTLKEPYRVEGKKTMGYEVAEQLGWRLPDVIVYPTGGGTGLVGMWKAFGELEELGWIGSERPRMVAVQAEGCAPVVEAFRKGAEGVEEFPDAHTVASGIRVPKPYAGEQILRVLRESGGTAVSVSDSEILECVREFACEGLFVCPEGAATLAGLKRLLDSGWVDRGEVVLLYNTGTGLKYLDALGEPTLPTIPKNADSLPAA</sequence>
<comment type="caution">
    <text evidence="8">The sequence shown here is derived from an EMBL/GenBank/DDBJ whole genome shotgun (WGS) entry which is preliminary data.</text>
</comment>
<proteinExistence type="inferred from homology"/>
<evidence type="ECO:0000256" key="6">
    <source>
        <dbReference type="PIRSR" id="PIRSR604450-51"/>
    </source>
</evidence>
<feature type="modified residue" description="N6-(pyridoxal phosphate)lysine" evidence="6">
    <location>
        <position position="116"/>
    </location>
</feature>
<dbReference type="CDD" id="cd01563">
    <property type="entry name" value="Thr-synth_1"/>
    <property type="match status" value="1"/>
</dbReference>
<comment type="similarity">
    <text evidence="2">Belongs to the threonine synthase family.</text>
</comment>
<dbReference type="NCBIfam" id="TIGR00260">
    <property type="entry name" value="thrC"/>
    <property type="match status" value="1"/>
</dbReference>
<feature type="domain" description="Tryptophan synthase beta chain-like PALP" evidence="7">
    <location>
        <begin position="79"/>
        <end position="382"/>
    </location>
</feature>
<reference evidence="8 9" key="1">
    <citation type="submission" date="2017-04" db="EMBL/GenBank/DDBJ databases">
        <title>Novel microbial lineages endemic to geothermal iron-oxide mats fill important gaps in the evolutionary history of Archaea.</title>
        <authorList>
            <person name="Jay Z.J."/>
            <person name="Beam J.P."/>
            <person name="Dlakic M."/>
            <person name="Rusch D.B."/>
            <person name="Kozubal M.A."/>
            <person name="Inskeep W.P."/>
        </authorList>
    </citation>
    <scope>NUCLEOTIDE SEQUENCE [LARGE SCALE GENOMIC DNA]</scope>
    <source>
        <strain evidence="8">ECH_B_SAG-M15</strain>
    </source>
</reference>
<dbReference type="GO" id="GO:0009088">
    <property type="term" value="P:threonine biosynthetic process"/>
    <property type="evidence" value="ECO:0007669"/>
    <property type="project" value="UniProtKB-UniRule"/>
</dbReference>
<dbReference type="SUPFAM" id="SSF53686">
    <property type="entry name" value="Tryptophan synthase beta subunit-like PLP-dependent enzymes"/>
    <property type="match status" value="1"/>
</dbReference>
<evidence type="ECO:0000259" key="7">
    <source>
        <dbReference type="Pfam" id="PF00291"/>
    </source>
</evidence>
<evidence type="ECO:0000256" key="3">
    <source>
        <dbReference type="ARBA" id="ARBA00022898"/>
    </source>
</evidence>
<accession>A0A2R6AV80</accession>